<accession>A0A2P2LSB1</accession>
<proteinExistence type="predicted"/>
<organism evidence="1">
    <name type="scientific">Rhizophora mucronata</name>
    <name type="common">Asiatic mangrove</name>
    <dbReference type="NCBI Taxonomy" id="61149"/>
    <lineage>
        <taxon>Eukaryota</taxon>
        <taxon>Viridiplantae</taxon>
        <taxon>Streptophyta</taxon>
        <taxon>Embryophyta</taxon>
        <taxon>Tracheophyta</taxon>
        <taxon>Spermatophyta</taxon>
        <taxon>Magnoliopsida</taxon>
        <taxon>eudicotyledons</taxon>
        <taxon>Gunneridae</taxon>
        <taxon>Pentapetalae</taxon>
        <taxon>rosids</taxon>
        <taxon>fabids</taxon>
        <taxon>Malpighiales</taxon>
        <taxon>Rhizophoraceae</taxon>
        <taxon>Rhizophora</taxon>
    </lineage>
</organism>
<name>A0A2P2LSB1_RHIMU</name>
<protein>
    <submittedName>
        <fullName evidence="1">Uncharacterized protein LOC106752955</fullName>
    </submittedName>
</protein>
<dbReference type="AlphaFoldDB" id="A0A2P2LSB1"/>
<sequence>MASTILTSLAARSSLSCLSFSSNLKRSPSHLLRRPRSILLRSGCSRLGQFPRRLCSVCFFNAGNESEGEPKKPLVRF</sequence>
<dbReference type="EMBL" id="GGEC01040376">
    <property type="protein sequence ID" value="MBX20860.1"/>
    <property type="molecule type" value="Transcribed_RNA"/>
</dbReference>
<evidence type="ECO:0000313" key="1">
    <source>
        <dbReference type="EMBL" id="MBX20860.1"/>
    </source>
</evidence>
<reference evidence="1" key="1">
    <citation type="submission" date="2018-02" db="EMBL/GenBank/DDBJ databases">
        <title>Rhizophora mucronata_Transcriptome.</title>
        <authorList>
            <person name="Meera S.P."/>
            <person name="Sreeshan A."/>
            <person name="Augustine A."/>
        </authorList>
    </citation>
    <scope>NUCLEOTIDE SEQUENCE</scope>
    <source>
        <tissue evidence="1">Leaf</tissue>
    </source>
</reference>